<evidence type="ECO:0000256" key="5">
    <source>
        <dbReference type="ARBA" id="ARBA00022723"/>
    </source>
</evidence>
<dbReference type="EC" id="3.1.-.-" evidence="9"/>
<dbReference type="GO" id="GO:0006364">
    <property type="term" value="P:rRNA processing"/>
    <property type="evidence" value="ECO:0007669"/>
    <property type="project" value="UniProtKB-UniRule"/>
</dbReference>
<keyword evidence="5 9" id="KW-0479">Metal-binding</keyword>
<reference evidence="10" key="1">
    <citation type="journal article" date="2022" name="Int. J. Syst. Evol. Microbiol.">
        <title>Granulimonas faecalis gen. nov., sp. nov., and Leptogranulimonas caecicola gen. nov., sp. nov., novel lactate-producing Atopobiaceae bacteria isolated from mouse intestines, and an emended description of the family Atopobiaceae.</title>
        <authorList>
            <person name="Morinaga K."/>
            <person name="Kusada H."/>
            <person name="Sakamoto S."/>
            <person name="Murakami T."/>
            <person name="Toyoda A."/>
            <person name="Mori H."/>
            <person name="Meng X.Y."/>
            <person name="Takashino M."/>
            <person name="Murotomi K."/>
            <person name="Tamaki H."/>
        </authorList>
    </citation>
    <scope>NUCLEOTIDE SEQUENCE</scope>
    <source>
        <strain evidence="10">OPF53</strain>
    </source>
</reference>
<comment type="function">
    <text evidence="9">Single strand-specific metallo-endoribonuclease involved in late-stage 70S ribosome quality control and in maturation of the 3' terminus of the 16S rRNA.</text>
</comment>
<keyword evidence="7 9" id="KW-0378">Hydrolase</keyword>
<keyword evidence="2 9" id="KW-0690">Ribosome biogenesis</keyword>
<keyword evidence="11" id="KW-1185">Reference proteome</keyword>
<dbReference type="EMBL" id="BQKC01000001">
    <property type="protein sequence ID" value="GJM55267.1"/>
    <property type="molecule type" value="Genomic_DNA"/>
</dbReference>
<dbReference type="PANTHER" id="PTHR46986">
    <property type="entry name" value="ENDORIBONUCLEASE YBEY, CHLOROPLASTIC"/>
    <property type="match status" value="1"/>
</dbReference>
<sequence length="168" mass="18063">MAVELALAPEGLEGLAVDARELSRVFDLVLAHEGVERPCVVSVSVADDEGMRALNAEWRGIDAPTDVISLECERPDDPSLDSGEPCELGDIVLDPAYIAAQAERFGTAAADETRLLAIHGLLHLLGYDHLEDDEARVMEGLEDALLAQACGRPMAPVATTRHRGEERP</sequence>
<dbReference type="SUPFAM" id="SSF55486">
    <property type="entry name" value="Metalloproteases ('zincins'), catalytic domain"/>
    <property type="match status" value="1"/>
</dbReference>
<feature type="binding site" evidence="9">
    <location>
        <position position="119"/>
    </location>
    <ligand>
        <name>Zn(2+)</name>
        <dbReference type="ChEBI" id="CHEBI:29105"/>
        <note>catalytic</note>
    </ligand>
</feature>
<evidence type="ECO:0000313" key="10">
    <source>
        <dbReference type="EMBL" id="GJM55267.1"/>
    </source>
</evidence>
<dbReference type="InterPro" id="IPR002036">
    <property type="entry name" value="YbeY"/>
</dbReference>
<gene>
    <name evidence="9" type="primary">ybeY</name>
    <name evidence="10" type="ORF">ATOP_09220</name>
</gene>
<dbReference type="Proteomes" id="UP001055025">
    <property type="component" value="Unassembled WGS sequence"/>
</dbReference>
<comment type="similarity">
    <text evidence="1 9">Belongs to the endoribonuclease YbeY family.</text>
</comment>
<feature type="binding site" evidence="9">
    <location>
        <position position="123"/>
    </location>
    <ligand>
        <name>Zn(2+)</name>
        <dbReference type="ChEBI" id="CHEBI:29105"/>
        <note>catalytic</note>
    </ligand>
</feature>
<evidence type="ECO:0000313" key="11">
    <source>
        <dbReference type="Proteomes" id="UP001055025"/>
    </source>
</evidence>
<keyword evidence="8 9" id="KW-0862">Zinc</keyword>
<dbReference type="InterPro" id="IPR020549">
    <property type="entry name" value="YbeY_CS"/>
</dbReference>
<dbReference type="PANTHER" id="PTHR46986:SF1">
    <property type="entry name" value="ENDORIBONUCLEASE YBEY, CHLOROPLASTIC"/>
    <property type="match status" value="1"/>
</dbReference>
<dbReference type="AlphaFoldDB" id="A0AAV5B118"/>
<evidence type="ECO:0000256" key="8">
    <source>
        <dbReference type="ARBA" id="ARBA00022833"/>
    </source>
</evidence>
<evidence type="ECO:0000256" key="9">
    <source>
        <dbReference type="HAMAP-Rule" id="MF_00009"/>
    </source>
</evidence>
<keyword evidence="4 9" id="KW-0540">Nuclease</keyword>
<name>A0AAV5B118_9ACTN</name>
<keyword evidence="9" id="KW-0963">Cytoplasm</keyword>
<keyword evidence="6 9" id="KW-0255">Endonuclease</keyword>
<dbReference type="NCBIfam" id="TIGR00043">
    <property type="entry name" value="rRNA maturation RNase YbeY"/>
    <property type="match status" value="1"/>
</dbReference>
<evidence type="ECO:0000256" key="6">
    <source>
        <dbReference type="ARBA" id="ARBA00022759"/>
    </source>
</evidence>
<comment type="caution">
    <text evidence="10">The sequence shown here is derived from an EMBL/GenBank/DDBJ whole genome shotgun (WGS) entry which is preliminary data.</text>
</comment>
<evidence type="ECO:0000256" key="1">
    <source>
        <dbReference type="ARBA" id="ARBA00010875"/>
    </source>
</evidence>
<dbReference type="GO" id="GO:0004222">
    <property type="term" value="F:metalloendopeptidase activity"/>
    <property type="evidence" value="ECO:0007669"/>
    <property type="project" value="InterPro"/>
</dbReference>
<dbReference type="InterPro" id="IPR023091">
    <property type="entry name" value="MetalPrtase_cat_dom_sf_prd"/>
</dbReference>
<comment type="subcellular location">
    <subcellularLocation>
        <location evidence="9">Cytoplasm</location>
    </subcellularLocation>
</comment>
<comment type="cofactor">
    <cofactor evidence="9">
        <name>Zn(2+)</name>
        <dbReference type="ChEBI" id="CHEBI:29105"/>
    </cofactor>
    <text evidence="9">Binds 1 zinc ion.</text>
</comment>
<dbReference type="GO" id="GO:0005737">
    <property type="term" value="C:cytoplasm"/>
    <property type="evidence" value="ECO:0007669"/>
    <property type="project" value="UniProtKB-SubCell"/>
</dbReference>
<dbReference type="HAMAP" id="MF_00009">
    <property type="entry name" value="Endoribonucl_YbeY"/>
    <property type="match status" value="1"/>
</dbReference>
<keyword evidence="3 9" id="KW-0698">rRNA processing</keyword>
<evidence type="ECO:0000256" key="2">
    <source>
        <dbReference type="ARBA" id="ARBA00022517"/>
    </source>
</evidence>
<dbReference type="PROSITE" id="PS01306">
    <property type="entry name" value="UPF0054"/>
    <property type="match status" value="1"/>
</dbReference>
<protein>
    <recommendedName>
        <fullName evidence="9">Endoribonuclease YbeY</fullName>
        <ecNumber evidence="9">3.1.-.-</ecNumber>
    </recommendedName>
</protein>
<feature type="binding site" evidence="9">
    <location>
        <position position="129"/>
    </location>
    <ligand>
        <name>Zn(2+)</name>
        <dbReference type="ChEBI" id="CHEBI:29105"/>
        <note>catalytic</note>
    </ligand>
</feature>
<evidence type="ECO:0000256" key="3">
    <source>
        <dbReference type="ARBA" id="ARBA00022552"/>
    </source>
</evidence>
<dbReference type="GO" id="GO:0008270">
    <property type="term" value="F:zinc ion binding"/>
    <property type="evidence" value="ECO:0007669"/>
    <property type="project" value="UniProtKB-UniRule"/>
</dbReference>
<dbReference type="Pfam" id="PF02130">
    <property type="entry name" value="YbeY"/>
    <property type="match status" value="1"/>
</dbReference>
<proteinExistence type="inferred from homology"/>
<dbReference type="GO" id="GO:0004521">
    <property type="term" value="F:RNA endonuclease activity"/>
    <property type="evidence" value="ECO:0007669"/>
    <property type="project" value="UniProtKB-UniRule"/>
</dbReference>
<evidence type="ECO:0000256" key="7">
    <source>
        <dbReference type="ARBA" id="ARBA00022801"/>
    </source>
</evidence>
<organism evidence="10 11">
    <name type="scientific">Granulimonas faecalis</name>
    <dbReference type="NCBI Taxonomy" id="2894155"/>
    <lineage>
        <taxon>Bacteria</taxon>
        <taxon>Bacillati</taxon>
        <taxon>Actinomycetota</taxon>
        <taxon>Coriobacteriia</taxon>
        <taxon>Coriobacteriales</taxon>
        <taxon>Kribbibacteriaceae</taxon>
        <taxon>Granulimonas</taxon>
    </lineage>
</organism>
<dbReference type="Gene3D" id="3.40.390.30">
    <property type="entry name" value="Metalloproteases ('zincins'), catalytic domain"/>
    <property type="match status" value="1"/>
</dbReference>
<dbReference type="RefSeq" id="WP_265590761.1">
    <property type="nucleotide sequence ID" value="NZ_BQKC01000001.1"/>
</dbReference>
<evidence type="ECO:0000256" key="4">
    <source>
        <dbReference type="ARBA" id="ARBA00022722"/>
    </source>
</evidence>
<accession>A0AAV5B118</accession>